<dbReference type="InterPro" id="IPR005653">
    <property type="entry name" value="OstA-like_N"/>
</dbReference>
<dbReference type="EMBL" id="AMCI01000376">
    <property type="protein sequence ID" value="EJX09504.1"/>
    <property type="molecule type" value="Genomic_DNA"/>
</dbReference>
<reference evidence="2" key="1">
    <citation type="journal article" date="2012" name="PLoS ONE">
        <title>Gene sets for utilization of primary and secondary nutrition supplies in the distal gut of endangered iberian lynx.</title>
        <authorList>
            <person name="Alcaide M."/>
            <person name="Messina E."/>
            <person name="Richter M."/>
            <person name="Bargiela R."/>
            <person name="Peplies J."/>
            <person name="Huws S.A."/>
            <person name="Newbold C.J."/>
            <person name="Golyshin P.N."/>
            <person name="Simon M.A."/>
            <person name="Lopez G."/>
            <person name="Yakimov M.M."/>
            <person name="Ferrer M."/>
        </authorList>
    </citation>
    <scope>NUCLEOTIDE SEQUENCE</scope>
</reference>
<comment type="caution">
    <text evidence="2">The sequence shown here is derived from an EMBL/GenBank/DDBJ whole genome shotgun (WGS) entry which is preliminary data.</text>
</comment>
<dbReference type="AlphaFoldDB" id="J9GP79"/>
<gene>
    <name evidence="2" type="ORF">EVA_02384</name>
</gene>
<feature type="domain" description="Organic solvent tolerance-like N-terminal" evidence="1">
    <location>
        <begin position="51"/>
        <end position="180"/>
    </location>
</feature>
<proteinExistence type="predicted"/>
<evidence type="ECO:0000259" key="1">
    <source>
        <dbReference type="Pfam" id="PF13100"/>
    </source>
</evidence>
<evidence type="ECO:0000313" key="2">
    <source>
        <dbReference type="EMBL" id="EJX09504.1"/>
    </source>
</evidence>
<sequence length="181" mass="20403">MTGILCLFGVCLLAAQDRPDAKNDQLKTAKYVSAADTVAPSDEKVHSEKKKTRVDLLYAEEAMADEALHPDAQILVGSVRLKHDSMYMFCDSALIYNKINSVEAFGNVRMEQGDTLFIYGDYLYYDGMSQLAMLRENVRMINRNTELTTDSLNYDRLYNLGYYFDGGTLSDEQNVLTFSLG</sequence>
<name>J9GP79_9ZZZZ</name>
<protein>
    <recommendedName>
        <fullName evidence="1">Organic solvent tolerance-like N-terminal domain-containing protein</fullName>
    </recommendedName>
</protein>
<accession>J9GP79</accession>
<organism evidence="2">
    <name type="scientific">gut metagenome</name>
    <dbReference type="NCBI Taxonomy" id="749906"/>
    <lineage>
        <taxon>unclassified sequences</taxon>
        <taxon>metagenomes</taxon>
        <taxon>organismal metagenomes</taxon>
    </lineage>
</organism>
<dbReference type="Gene3D" id="2.60.450.10">
    <property type="entry name" value="Lipopolysaccharide (LPS) transport protein A like domain"/>
    <property type="match status" value="1"/>
</dbReference>
<feature type="non-terminal residue" evidence="2">
    <location>
        <position position="181"/>
    </location>
</feature>
<dbReference type="Pfam" id="PF13100">
    <property type="entry name" value="OstA_2"/>
    <property type="match status" value="1"/>
</dbReference>